<evidence type="ECO:0000256" key="1">
    <source>
        <dbReference type="SAM" id="MobiDB-lite"/>
    </source>
</evidence>
<sequence>MERKALWSKSKTIQNSTNGPRKARNKKCSE</sequence>
<feature type="region of interest" description="Disordered" evidence="1">
    <location>
        <begin position="1"/>
        <end position="30"/>
    </location>
</feature>
<proteinExistence type="predicted"/>
<name>A0A1R3K0P5_COCAP</name>
<feature type="compositionally biased region" description="Polar residues" evidence="1">
    <location>
        <begin position="9"/>
        <end position="19"/>
    </location>
</feature>
<dbReference type="Proteomes" id="UP000188268">
    <property type="component" value="Unassembled WGS sequence"/>
</dbReference>
<organism evidence="2 3">
    <name type="scientific">Corchorus capsularis</name>
    <name type="common">Jute</name>
    <dbReference type="NCBI Taxonomy" id="210143"/>
    <lineage>
        <taxon>Eukaryota</taxon>
        <taxon>Viridiplantae</taxon>
        <taxon>Streptophyta</taxon>
        <taxon>Embryophyta</taxon>
        <taxon>Tracheophyta</taxon>
        <taxon>Spermatophyta</taxon>
        <taxon>Magnoliopsida</taxon>
        <taxon>eudicotyledons</taxon>
        <taxon>Gunneridae</taxon>
        <taxon>Pentapetalae</taxon>
        <taxon>rosids</taxon>
        <taxon>malvids</taxon>
        <taxon>Malvales</taxon>
        <taxon>Malvaceae</taxon>
        <taxon>Grewioideae</taxon>
        <taxon>Apeibeae</taxon>
        <taxon>Corchorus</taxon>
    </lineage>
</organism>
<comment type="caution">
    <text evidence="2">The sequence shown here is derived from an EMBL/GenBank/DDBJ whole genome shotgun (WGS) entry which is preliminary data.</text>
</comment>
<gene>
    <name evidence="2" type="ORF">CCACVL1_03322</name>
</gene>
<evidence type="ECO:0000313" key="3">
    <source>
        <dbReference type="Proteomes" id="UP000188268"/>
    </source>
</evidence>
<reference evidence="2 3" key="1">
    <citation type="submission" date="2013-09" db="EMBL/GenBank/DDBJ databases">
        <title>Corchorus capsularis genome sequencing.</title>
        <authorList>
            <person name="Alam M."/>
            <person name="Haque M.S."/>
            <person name="Islam M.S."/>
            <person name="Emdad E.M."/>
            <person name="Islam M.M."/>
            <person name="Ahmed B."/>
            <person name="Halim A."/>
            <person name="Hossen Q.M.M."/>
            <person name="Hossain M.Z."/>
            <person name="Ahmed R."/>
            <person name="Khan M.M."/>
            <person name="Islam R."/>
            <person name="Rashid M.M."/>
            <person name="Khan S.A."/>
            <person name="Rahman M.S."/>
            <person name="Alam M."/>
        </authorList>
    </citation>
    <scope>NUCLEOTIDE SEQUENCE [LARGE SCALE GENOMIC DNA]</scope>
    <source>
        <strain evidence="3">cv. CVL-1</strain>
        <tissue evidence="2">Whole seedling</tissue>
    </source>
</reference>
<feature type="compositionally biased region" description="Basic residues" evidence="1">
    <location>
        <begin position="21"/>
        <end position="30"/>
    </location>
</feature>
<evidence type="ECO:0000313" key="2">
    <source>
        <dbReference type="EMBL" id="OMP00659.1"/>
    </source>
</evidence>
<dbReference type="EMBL" id="AWWV01006624">
    <property type="protein sequence ID" value="OMP00659.1"/>
    <property type="molecule type" value="Genomic_DNA"/>
</dbReference>
<keyword evidence="3" id="KW-1185">Reference proteome</keyword>
<dbReference type="AlphaFoldDB" id="A0A1R3K0P5"/>
<dbReference type="Gramene" id="OMP00659">
    <property type="protein sequence ID" value="OMP00659"/>
    <property type="gene ID" value="CCACVL1_03322"/>
</dbReference>
<protein>
    <submittedName>
        <fullName evidence="2">Uncharacterized protein</fullName>
    </submittedName>
</protein>
<accession>A0A1R3K0P5</accession>